<dbReference type="InterPro" id="IPR023614">
    <property type="entry name" value="Porin_dom_sf"/>
</dbReference>
<accession>A0AAE7DDZ4</accession>
<evidence type="ECO:0000256" key="3">
    <source>
        <dbReference type="ARBA" id="ARBA00022729"/>
    </source>
</evidence>
<dbReference type="Pfam" id="PF03573">
    <property type="entry name" value="OprD"/>
    <property type="match status" value="1"/>
</dbReference>
<sequence length="444" mass="48361">MHTRSAILFALASPLALADSVQSQAKGFIQDSAWSVLNRTVYDHREYLNGARNGAARNAYKPRDERNGYAEEWAYGLMATVQSGFTQGLIGVGMDAHAYLGAQLDSGGGRAGKARLLGLDNQGHPKDAFSRGGAALKLRRSSTVLSYGEQRVKTPVFSSSDSRLLPETATGVFLTSNEFEALTLVAGHFSESTDRNASSHDQGFVVNYSNAVKGNAFDLAGVVFTPAKKLTVSAYTSRYEDTWNQHYLGSTFIQPLGETRALSINLNLYRTTDEGKSLSGRIDSTTWSLMSTYTQGPHGFSLGYQKVDANTPFDYVTRGAIFISNAVQLSDFNAPHEQSWQARYDFDASPWGLPGLSMSAAYVRGSRIDGSHVDPQGGYAYLGYGEGGKHWERDLQVRHVVQGGAAKGTTLSLQYNVHRGNTAQAELDTDQIRLAVEYPLTGRF</sequence>
<dbReference type="PANTHER" id="PTHR34596">
    <property type="entry name" value="CHITOPORIN"/>
    <property type="match status" value="1"/>
</dbReference>
<feature type="chain" id="PRO_5042072098" evidence="4">
    <location>
        <begin position="19"/>
        <end position="444"/>
    </location>
</feature>
<feature type="signal peptide" evidence="4">
    <location>
        <begin position="1"/>
        <end position="18"/>
    </location>
</feature>
<dbReference type="Proteomes" id="UP000501367">
    <property type="component" value="Chromosome"/>
</dbReference>
<dbReference type="GO" id="GO:0016020">
    <property type="term" value="C:membrane"/>
    <property type="evidence" value="ECO:0007669"/>
    <property type="project" value="InterPro"/>
</dbReference>
<protein>
    <submittedName>
        <fullName evidence="5">OprD family porin</fullName>
    </submittedName>
</protein>
<keyword evidence="2" id="KW-0813">Transport</keyword>
<dbReference type="GO" id="GO:0015288">
    <property type="term" value="F:porin activity"/>
    <property type="evidence" value="ECO:0007669"/>
    <property type="project" value="TreeGrafter"/>
</dbReference>
<dbReference type="Gene3D" id="2.40.160.10">
    <property type="entry name" value="Porin"/>
    <property type="match status" value="1"/>
</dbReference>
<dbReference type="PANTHER" id="PTHR34596:SF2">
    <property type="entry name" value="CHITOPORIN"/>
    <property type="match status" value="1"/>
</dbReference>
<organism evidence="5 6">
    <name type="scientific">Pseudomonas umsongensis</name>
    <dbReference type="NCBI Taxonomy" id="198618"/>
    <lineage>
        <taxon>Bacteria</taxon>
        <taxon>Pseudomonadati</taxon>
        <taxon>Pseudomonadota</taxon>
        <taxon>Gammaproteobacteria</taxon>
        <taxon>Pseudomonadales</taxon>
        <taxon>Pseudomonadaceae</taxon>
        <taxon>Pseudomonas</taxon>
    </lineage>
</organism>
<name>A0AAE7DDZ4_9PSED</name>
<evidence type="ECO:0000313" key="6">
    <source>
        <dbReference type="Proteomes" id="UP000501367"/>
    </source>
</evidence>
<evidence type="ECO:0000256" key="4">
    <source>
        <dbReference type="SAM" id="SignalP"/>
    </source>
</evidence>
<comment type="similarity">
    <text evidence="1">Belongs to the outer membrane porin (Opr) (TC 1.B.25) family.</text>
</comment>
<evidence type="ECO:0000313" key="5">
    <source>
        <dbReference type="EMBL" id="QJC79332.1"/>
    </source>
</evidence>
<dbReference type="InterPro" id="IPR005318">
    <property type="entry name" value="OM_porin_bac"/>
</dbReference>
<dbReference type="RefSeq" id="WP_168757953.1">
    <property type="nucleotide sequence ID" value="NZ_CP051487.1"/>
</dbReference>
<gene>
    <name evidence="5" type="ORF">HGP31_13770</name>
</gene>
<proteinExistence type="inferred from homology"/>
<dbReference type="KEGG" id="pum:HGP31_13770"/>
<evidence type="ECO:0000256" key="1">
    <source>
        <dbReference type="ARBA" id="ARBA00009075"/>
    </source>
</evidence>
<dbReference type="AlphaFoldDB" id="A0AAE7DDZ4"/>
<evidence type="ECO:0000256" key="2">
    <source>
        <dbReference type="ARBA" id="ARBA00022448"/>
    </source>
</evidence>
<dbReference type="GeneID" id="72194657"/>
<keyword evidence="3 4" id="KW-0732">Signal</keyword>
<dbReference type="EMBL" id="CP051487">
    <property type="protein sequence ID" value="QJC79332.1"/>
    <property type="molecule type" value="Genomic_DNA"/>
</dbReference>
<reference evidence="5 6" key="1">
    <citation type="submission" date="2020-04" db="EMBL/GenBank/DDBJ databases">
        <authorList>
            <person name="Yao Y."/>
            <person name="He Z."/>
        </authorList>
    </citation>
    <scope>NUCLEOTIDE SEQUENCE [LARGE SCALE GENOMIC DNA]</scope>
    <source>
        <strain evidence="5 6">CY-1</strain>
    </source>
</reference>